<keyword evidence="5 8" id="KW-0012">Acyltransferase</keyword>
<accession>W8KSM3</accession>
<dbReference type="PATRIC" id="fig|1354791.3.peg.3215"/>
<dbReference type="CDD" id="cd07989">
    <property type="entry name" value="LPLAT_AGPAT-like"/>
    <property type="match status" value="1"/>
</dbReference>
<dbReference type="InterPro" id="IPR002123">
    <property type="entry name" value="Plipid/glycerol_acylTrfase"/>
</dbReference>
<keyword evidence="9" id="KW-1185">Reference proteome</keyword>
<evidence type="ECO:0000256" key="4">
    <source>
        <dbReference type="ARBA" id="ARBA00023098"/>
    </source>
</evidence>
<keyword evidence="3 8" id="KW-0808">Transferase</keyword>
<evidence type="ECO:0000256" key="2">
    <source>
        <dbReference type="ARBA" id="ARBA00022516"/>
    </source>
</evidence>
<evidence type="ECO:0000256" key="5">
    <source>
        <dbReference type="ARBA" id="ARBA00023315"/>
    </source>
</evidence>
<organism evidence="8 9">
    <name type="scientific">Ectothiorhodospira haloalkaliphila</name>
    <dbReference type="NCBI Taxonomy" id="421628"/>
    <lineage>
        <taxon>Bacteria</taxon>
        <taxon>Pseudomonadati</taxon>
        <taxon>Pseudomonadota</taxon>
        <taxon>Gammaproteobacteria</taxon>
        <taxon>Chromatiales</taxon>
        <taxon>Ectothiorhodospiraceae</taxon>
        <taxon>Ectothiorhodospira</taxon>
    </lineage>
</organism>
<dbReference type="SMART" id="SM00563">
    <property type="entry name" value="PlsC"/>
    <property type="match status" value="1"/>
</dbReference>
<name>W8KSM3_9GAMM</name>
<dbReference type="KEGG" id="hhc:M911_13640"/>
<evidence type="ECO:0000256" key="6">
    <source>
        <dbReference type="SAM" id="MobiDB-lite"/>
    </source>
</evidence>
<keyword evidence="2" id="KW-0444">Lipid biosynthesis</keyword>
<dbReference type="PANTHER" id="PTHR10434">
    <property type="entry name" value="1-ACYL-SN-GLYCEROL-3-PHOSPHATE ACYLTRANSFERASE"/>
    <property type="match status" value="1"/>
</dbReference>
<dbReference type="PANTHER" id="PTHR10434:SF64">
    <property type="entry name" value="1-ACYL-SN-GLYCEROL-3-PHOSPHATE ACYLTRANSFERASE-RELATED"/>
    <property type="match status" value="1"/>
</dbReference>
<dbReference type="GO" id="GO:0003841">
    <property type="term" value="F:1-acylglycerol-3-phosphate O-acyltransferase activity"/>
    <property type="evidence" value="ECO:0007669"/>
    <property type="project" value="TreeGrafter"/>
</dbReference>
<evidence type="ECO:0000259" key="7">
    <source>
        <dbReference type="SMART" id="SM00563"/>
    </source>
</evidence>
<dbReference type="Proteomes" id="UP000019442">
    <property type="component" value="Chromosome"/>
</dbReference>
<gene>
    <name evidence="8" type="ORF">M911_13640</name>
</gene>
<comment type="pathway">
    <text evidence="1">Lipid metabolism.</text>
</comment>
<sequence>MLLLLHVPLGVLITLALGRPDEAGLPRPRFRRAILLWYRAFCRIMGLRIHVQGEPSAQTVLSVSNHVSWLDIPVLGAHVPAGFLSKSEVRQWPVIGWLAQRNGTVFIRRGEHGAANEVTDKMTDHLKAGGSVHVFPEGTTTVGESVRRFHYRLFSAAQRSQCPVQPVGLYYRPLPDGSDSPMPFVNNDKLVPHTWRVLGEKRLEVDLVFKPLIPVEGADRRTLARTAEQAVAEVVTAGQQAAGRLSPSGDSGNGADR</sequence>
<feature type="domain" description="Phospholipid/glycerol acyltransferase" evidence="7">
    <location>
        <begin position="60"/>
        <end position="172"/>
    </location>
</feature>
<proteinExistence type="predicted"/>
<evidence type="ECO:0000256" key="1">
    <source>
        <dbReference type="ARBA" id="ARBA00005189"/>
    </source>
</evidence>
<feature type="region of interest" description="Disordered" evidence="6">
    <location>
        <begin position="236"/>
        <end position="257"/>
    </location>
</feature>
<dbReference type="HOGENOM" id="CLU_027938_0_1_6"/>
<keyword evidence="4" id="KW-0443">Lipid metabolism</keyword>
<evidence type="ECO:0000256" key="3">
    <source>
        <dbReference type="ARBA" id="ARBA00022679"/>
    </source>
</evidence>
<dbReference type="AlphaFoldDB" id="W8KSM3"/>
<reference evidence="9" key="2">
    <citation type="submission" date="2014-02" db="EMBL/GenBank/DDBJ databases">
        <title>Draft Genome Sequence of extremely halophilic bacteria Halorhodospira halochloris.</title>
        <authorList>
            <person name="Singh K.S."/>
        </authorList>
    </citation>
    <scope>NUCLEOTIDE SEQUENCE [LARGE SCALE GENOMIC DNA]</scope>
    <source>
        <strain evidence="9">A</strain>
    </source>
</reference>
<evidence type="ECO:0000313" key="9">
    <source>
        <dbReference type="Proteomes" id="UP000019442"/>
    </source>
</evidence>
<dbReference type="GO" id="GO:0006654">
    <property type="term" value="P:phosphatidic acid biosynthetic process"/>
    <property type="evidence" value="ECO:0007669"/>
    <property type="project" value="TreeGrafter"/>
</dbReference>
<dbReference type="EMBL" id="CP007268">
    <property type="protein sequence ID" value="AHK80022.1"/>
    <property type="molecule type" value="Genomic_DNA"/>
</dbReference>
<dbReference type="SUPFAM" id="SSF69593">
    <property type="entry name" value="Glycerol-3-phosphate (1)-acyltransferase"/>
    <property type="match status" value="1"/>
</dbReference>
<reference evidence="8 9" key="1">
    <citation type="journal article" date="2014" name="J Genomics">
        <title>Draft Genome Sequence of the Extremely Halophilic Phototrophic Purple Sulfur Bacterium Halorhodospira halochloris.</title>
        <authorList>
            <person name="Singh K.S."/>
            <person name="Kirksey J."/>
            <person name="Hoff W.D."/>
            <person name="Deole R."/>
        </authorList>
    </citation>
    <scope>NUCLEOTIDE SEQUENCE [LARGE SCALE GENOMIC DNA]</scope>
    <source>
        <strain evidence="8 9">A</strain>
    </source>
</reference>
<protein>
    <submittedName>
        <fullName evidence="8">Glycerol acyltransferase</fullName>
    </submittedName>
</protein>
<dbReference type="Pfam" id="PF01553">
    <property type="entry name" value="Acyltransferase"/>
    <property type="match status" value="1"/>
</dbReference>
<evidence type="ECO:0000313" key="8">
    <source>
        <dbReference type="EMBL" id="AHK80022.1"/>
    </source>
</evidence>